<evidence type="ECO:0000256" key="2">
    <source>
        <dbReference type="ARBA" id="ARBA00022840"/>
    </source>
</evidence>
<dbReference type="SUPFAM" id="SSF56112">
    <property type="entry name" value="Protein kinase-like (PK-like)"/>
    <property type="match status" value="1"/>
</dbReference>
<feature type="domain" description="Protein kinase" evidence="4">
    <location>
        <begin position="134"/>
        <end position="429"/>
    </location>
</feature>
<dbReference type="Pfam" id="PF07714">
    <property type="entry name" value="PK_Tyr_Ser-Thr"/>
    <property type="match status" value="2"/>
</dbReference>
<dbReference type="GO" id="GO:0004674">
    <property type="term" value="F:protein serine/threonine kinase activity"/>
    <property type="evidence" value="ECO:0007669"/>
    <property type="project" value="TreeGrafter"/>
</dbReference>
<dbReference type="AlphaFoldDB" id="A0AAD6Y4W3"/>
<keyword evidence="2" id="KW-0067">ATP-binding</keyword>
<dbReference type="InterPro" id="IPR008266">
    <property type="entry name" value="Tyr_kinase_AS"/>
</dbReference>
<dbReference type="PROSITE" id="PS50011">
    <property type="entry name" value="PROTEIN_KINASE_DOM"/>
    <property type="match status" value="1"/>
</dbReference>
<keyword evidence="1" id="KW-0547">Nucleotide-binding</keyword>
<dbReference type="InterPro" id="IPR051681">
    <property type="entry name" value="Ser/Thr_Kinases-Pseudokinases"/>
</dbReference>
<evidence type="ECO:0000259" key="4">
    <source>
        <dbReference type="PROSITE" id="PS50011"/>
    </source>
</evidence>
<organism evidence="5 6">
    <name type="scientific">Mycena pura</name>
    <dbReference type="NCBI Taxonomy" id="153505"/>
    <lineage>
        <taxon>Eukaryota</taxon>
        <taxon>Fungi</taxon>
        <taxon>Dikarya</taxon>
        <taxon>Basidiomycota</taxon>
        <taxon>Agaricomycotina</taxon>
        <taxon>Agaricomycetes</taxon>
        <taxon>Agaricomycetidae</taxon>
        <taxon>Agaricales</taxon>
        <taxon>Marasmiineae</taxon>
        <taxon>Mycenaceae</taxon>
        <taxon>Mycena</taxon>
    </lineage>
</organism>
<dbReference type="Proteomes" id="UP001219525">
    <property type="component" value="Unassembled WGS sequence"/>
</dbReference>
<evidence type="ECO:0000313" key="6">
    <source>
        <dbReference type="Proteomes" id="UP001219525"/>
    </source>
</evidence>
<dbReference type="PROSITE" id="PS00109">
    <property type="entry name" value="PROTEIN_KINASE_TYR"/>
    <property type="match status" value="1"/>
</dbReference>
<keyword evidence="5" id="KW-0418">Kinase</keyword>
<gene>
    <name evidence="5" type="ORF">GGX14DRAFT_600103</name>
</gene>
<reference evidence="5" key="1">
    <citation type="submission" date="2023-03" db="EMBL/GenBank/DDBJ databases">
        <title>Massive genome expansion in bonnet fungi (Mycena s.s.) driven by repeated elements and novel gene families across ecological guilds.</title>
        <authorList>
            <consortium name="Lawrence Berkeley National Laboratory"/>
            <person name="Harder C.B."/>
            <person name="Miyauchi S."/>
            <person name="Viragh M."/>
            <person name="Kuo A."/>
            <person name="Thoen E."/>
            <person name="Andreopoulos B."/>
            <person name="Lu D."/>
            <person name="Skrede I."/>
            <person name="Drula E."/>
            <person name="Henrissat B."/>
            <person name="Morin E."/>
            <person name="Kohler A."/>
            <person name="Barry K."/>
            <person name="LaButti K."/>
            <person name="Morin E."/>
            <person name="Salamov A."/>
            <person name="Lipzen A."/>
            <person name="Mereny Z."/>
            <person name="Hegedus B."/>
            <person name="Baldrian P."/>
            <person name="Stursova M."/>
            <person name="Weitz H."/>
            <person name="Taylor A."/>
            <person name="Grigoriev I.V."/>
            <person name="Nagy L.G."/>
            <person name="Martin F."/>
            <person name="Kauserud H."/>
        </authorList>
    </citation>
    <scope>NUCLEOTIDE SEQUENCE</scope>
    <source>
        <strain evidence="5">9144</strain>
    </source>
</reference>
<dbReference type="InterPro" id="IPR001245">
    <property type="entry name" value="Ser-Thr/Tyr_kinase_cat_dom"/>
</dbReference>
<evidence type="ECO:0000256" key="1">
    <source>
        <dbReference type="ARBA" id="ARBA00022741"/>
    </source>
</evidence>
<dbReference type="InterPro" id="IPR000719">
    <property type="entry name" value="Prot_kinase_dom"/>
</dbReference>
<dbReference type="GO" id="GO:0005524">
    <property type="term" value="F:ATP binding"/>
    <property type="evidence" value="ECO:0007669"/>
    <property type="project" value="UniProtKB-KW"/>
</dbReference>
<keyword evidence="5" id="KW-0808">Transferase</keyword>
<evidence type="ECO:0000313" key="5">
    <source>
        <dbReference type="EMBL" id="KAJ7191637.1"/>
    </source>
</evidence>
<accession>A0AAD6Y4W3</accession>
<protein>
    <submittedName>
        <fullName evidence="5">Kinase-like domain-containing protein</fullName>
    </submittedName>
</protein>
<feature type="region of interest" description="Disordered" evidence="3">
    <location>
        <begin position="21"/>
        <end position="53"/>
    </location>
</feature>
<dbReference type="PANTHER" id="PTHR44329">
    <property type="entry name" value="SERINE/THREONINE-PROTEIN KINASE TNNI3K-RELATED"/>
    <property type="match status" value="1"/>
</dbReference>
<evidence type="ECO:0000256" key="3">
    <source>
        <dbReference type="SAM" id="MobiDB-lite"/>
    </source>
</evidence>
<proteinExistence type="predicted"/>
<name>A0AAD6Y4W3_9AGAR</name>
<dbReference type="Gene3D" id="1.10.510.10">
    <property type="entry name" value="Transferase(Phosphotransferase) domain 1"/>
    <property type="match status" value="1"/>
</dbReference>
<comment type="caution">
    <text evidence="5">The sequence shown here is derived from an EMBL/GenBank/DDBJ whole genome shotgun (WGS) entry which is preliminary data.</text>
</comment>
<dbReference type="PANTHER" id="PTHR44329:SF298">
    <property type="entry name" value="MIXED LINEAGE KINASE DOMAIN-LIKE PROTEIN"/>
    <property type="match status" value="1"/>
</dbReference>
<dbReference type="InterPro" id="IPR011009">
    <property type="entry name" value="Kinase-like_dom_sf"/>
</dbReference>
<sequence length="429" mass="46358">MLSGANTPSFLACWHPCSRRAEDEDAGGRRRAHPRSWSVVARKGPRSESSSLLQEAREQEVLFSPNLLPRLFGGPGSHDVSPLSINTAFPRGPPGAETVAGAGAGGVRGPADAAGGDVEADPSVLLDLTGEVRKEGSYPQAHGGFADVWKGVWDQQADRWVAIKVLRSRLDDARVENKMKKRLARELSVWKRLEHKHVLKLLGTVAGFGPYASMVCPWLEQGSVSKYMERRGDILSMTDRLQLLCEVADGLHYLHENSILHGDLTGSNILIDDEGKVKLCDFGLSTIVAEICGTSGGALTSTIGGAVRWADAALYVCAWRRRRGRGRGGGGGGGRGGGYDIYSFGSVMLEILSGRIPYHYVKTDAQVVIEVHKGNKPRRPAASFVLDAQWALIQRCWAADPAARPGAAEAARDVLALHRASLEGRRHTY</sequence>
<dbReference type="EMBL" id="JARJCW010000130">
    <property type="protein sequence ID" value="KAJ7191637.1"/>
    <property type="molecule type" value="Genomic_DNA"/>
</dbReference>
<keyword evidence="6" id="KW-1185">Reference proteome</keyword>